<sequence>MPAERPSFLYTPLETGEIRLLYASIDEAGEVVWSLKSSQLLDGSNNSVPEFDALSYAWGDLDLAYQFVCNDQELQIHHNLYEALPYLARRRSSLPLWIDAICINQQDEVEKRTQIKLMSKIYRCADTVWAWIGIHDVAGLAFLDEIAQVGAKLAEHEGQSDLSSASFSMSQPAEYGLPSLSSPLWEKARLILCSSWLSRLWVIQEAVLARQLTFLSGLVEVSTHTFQSALYGWRLMRIILTEVVEGETPPQALARAGEQAVFVLREHLNQGREEGGFDWPFPLLATLRMTARTHKCSDPYDRVRGITGLVDESFIERLGVLEDRTIEEGYTRFTYAILTNSIPGVFWWWIFSSATAPGKRAGFPSWVPEYSRLHEDDIGGYHNISLFTYGAHHDIRASRRTSVPEQIGNFGTFVVKGLLFDRIQEVFPELPHREEWIMNPDPRQLFQDIDRHLATMYNWERDMASRVFGPSCLPSEQFARDAGDSPPRHITADAYWSTLTSGHKSAPSAPSVEDFYAFRASMDRVAQKVVWATRSDVDNLHDERERQGLANQEGPTSSEDPGVVFTWRISLTFGCRRLFTTVGGRIGYGPLTMEVGDAVCVLNNAIVPHVLRKIDSSPRESAYTLVGEAYVYDMMDGEVEGLGLEEQDFWLE</sequence>
<dbReference type="PANTHER" id="PTHR24148:SF64">
    <property type="entry name" value="HETEROKARYON INCOMPATIBILITY DOMAIN-CONTAINING PROTEIN"/>
    <property type="match status" value="1"/>
</dbReference>
<evidence type="ECO:0000313" key="2">
    <source>
        <dbReference type="EMBL" id="KAH7014457.1"/>
    </source>
</evidence>
<dbReference type="GeneID" id="70189317"/>
<dbReference type="InterPro" id="IPR010730">
    <property type="entry name" value="HET"/>
</dbReference>
<protein>
    <submittedName>
        <fullName evidence="2">Heterokaryon incompatibility protein-domain-containing protein</fullName>
    </submittedName>
</protein>
<dbReference type="Pfam" id="PF26639">
    <property type="entry name" value="Het-6_barrel"/>
    <property type="match status" value="1"/>
</dbReference>
<dbReference type="EMBL" id="JAGTJQ010000013">
    <property type="protein sequence ID" value="KAH7014457.1"/>
    <property type="molecule type" value="Genomic_DNA"/>
</dbReference>
<dbReference type="Proteomes" id="UP000756346">
    <property type="component" value="Unassembled WGS sequence"/>
</dbReference>
<proteinExistence type="predicted"/>
<evidence type="ECO:0000259" key="1">
    <source>
        <dbReference type="Pfam" id="PF06985"/>
    </source>
</evidence>
<evidence type="ECO:0000313" key="3">
    <source>
        <dbReference type="Proteomes" id="UP000756346"/>
    </source>
</evidence>
<name>A0A9P8XVB5_9PEZI</name>
<accession>A0A9P8XVB5</accession>
<gene>
    <name evidence="2" type="ORF">B0I36DRAFT_369412</name>
</gene>
<reference evidence="2" key="1">
    <citation type="journal article" date="2021" name="Nat. Commun.">
        <title>Genetic determinants of endophytism in the Arabidopsis root mycobiome.</title>
        <authorList>
            <person name="Mesny F."/>
            <person name="Miyauchi S."/>
            <person name="Thiergart T."/>
            <person name="Pickel B."/>
            <person name="Atanasova L."/>
            <person name="Karlsson M."/>
            <person name="Huettel B."/>
            <person name="Barry K.W."/>
            <person name="Haridas S."/>
            <person name="Chen C."/>
            <person name="Bauer D."/>
            <person name="Andreopoulos W."/>
            <person name="Pangilinan J."/>
            <person name="LaButti K."/>
            <person name="Riley R."/>
            <person name="Lipzen A."/>
            <person name="Clum A."/>
            <person name="Drula E."/>
            <person name="Henrissat B."/>
            <person name="Kohler A."/>
            <person name="Grigoriev I.V."/>
            <person name="Martin F.M."/>
            <person name="Hacquard S."/>
        </authorList>
    </citation>
    <scope>NUCLEOTIDE SEQUENCE</scope>
    <source>
        <strain evidence="2">MPI-CAGE-CH-0230</strain>
    </source>
</reference>
<dbReference type="AlphaFoldDB" id="A0A9P8XVB5"/>
<dbReference type="InterPro" id="IPR052895">
    <property type="entry name" value="HetReg/Transcr_Mod"/>
</dbReference>
<feature type="domain" description="Heterokaryon incompatibility" evidence="1">
    <location>
        <begin position="51"/>
        <end position="205"/>
    </location>
</feature>
<dbReference type="PANTHER" id="PTHR24148">
    <property type="entry name" value="ANKYRIN REPEAT DOMAIN-CONTAINING PROTEIN 39 HOMOLOG-RELATED"/>
    <property type="match status" value="1"/>
</dbReference>
<dbReference type="OrthoDB" id="4476201at2759"/>
<organism evidence="2 3">
    <name type="scientific">Microdochium trichocladiopsis</name>
    <dbReference type="NCBI Taxonomy" id="1682393"/>
    <lineage>
        <taxon>Eukaryota</taxon>
        <taxon>Fungi</taxon>
        <taxon>Dikarya</taxon>
        <taxon>Ascomycota</taxon>
        <taxon>Pezizomycotina</taxon>
        <taxon>Sordariomycetes</taxon>
        <taxon>Xylariomycetidae</taxon>
        <taxon>Xylariales</taxon>
        <taxon>Microdochiaceae</taxon>
        <taxon>Microdochium</taxon>
    </lineage>
</organism>
<dbReference type="RefSeq" id="XP_046005424.1">
    <property type="nucleotide sequence ID" value="XM_046159771.1"/>
</dbReference>
<keyword evidence="3" id="KW-1185">Reference proteome</keyword>
<comment type="caution">
    <text evidence="2">The sequence shown here is derived from an EMBL/GenBank/DDBJ whole genome shotgun (WGS) entry which is preliminary data.</text>
</comment>
<dbReference type="Pfam" id="PF06985">
    <property type="entry name" value="HET"/>
    <property type="match status" value="1"/>
</dbReference>